<gene>
    <name evidence="2" type="ORF">LCGC14_0971920</name>
</gene>
<dbReference type="InterPro" id="IPR004518">
    <property type="entry name" value="MazG-like_dom"/>
</dbReference>
<dbReference type="PANTHER" id="PTHR42702">
    <property type="entry name" value="NUCLEOTIDE PYROPHOSPHOHYDROLASE"/>
    <property type="match status" value="1"/>
</dbReference>
<feature type="domain" description="NTP pyrophosphohydrolase MazG-like" evidence="1">
    <location>
        <begin position="24"/>
        <end position="79"/>
    </location>
</feature>
<sequence>MKILEFQNLIKELYLHKDKSRGLNSTFIWLIEEIGELARILIKGKIERNKIEEELADIVAWTCSIANLLDINLESALSKKYPNFCIKCKSNPCIC</sequence>
<name>A0A0F9NFW8_9ZZZZ</name>
<reference evidence="2" key="1">
    <citation type="journal article" date="2015" name="Nature">
        <title>Complex archaea that bridge the gap between prokaryotes and eukaryotes.</title>
        <authorList>
            <person name="Spang A."/>
            <person name="Saw J.H."/>
            <person name="Jorgensen S.L."/>
            <person name="Zaremba-Niedzwiedzka K."/>
            <person name="Martijn J."/>
            <person name="Lind A.E."/>
            <person name="van Eijk R."/>
            <person name="Schleper C."/>
            <person name="Guy L."/>
            <person name="Ettema T.J."/>
        </authorList>
    </citation>
    <scope>NUCLEOTIDE SEQUENCE</scope>
</reference>
<proteinExistence type="predicted"/>
<dbReference type="SUPFAM" id="SSF101386">
    <property type="entry name" value="all-alpha NTP pyrophosphatases"/>
    <property type="match status" value="1"/>
</dbReference>
<organism evidence="2">
    <name type="scientific">marine sediment metagenome</name>
    <dbReference type="NCBI Taxonomy" id="412755"/>
    <lineage>
        <taxon>unclassified sequences</taxon>
        <taxon>metagenomes</taxon>
        <taxon>ecological metagenomes</taxon>
    </lineage>
</organism>
<evidence type="ECO:0000313" key="2">
    <source>
        <dbReference type="EMBL" id="KKN16839.1"/>
    </source>
</evidence>
<dbReference type="Gene3D" id="1.10.287.1080">
    <property type="entry name" value="MazG-like"/>
    <property type="match status" value="1"/>
</dbReference>
<evidence type="ECO:0000259" key="1">
    <source>
        <dbReference type="Pfam" id="PF03819"/>
    </source>
</evidence>
<dbReference type="AlphaFoldDB" id="A0A0F9NFW8"/>
<dbReference type="EMBL" id="LAZR01003577">
    <property type="protein sequence ID" value="KKN16839.1"/>
    <property type="molecule type" value="Genomic_DNA"/>
</dbReference>
<accession>A0A0F9NFW8</accession>
<dbReference type="PANTHER" id="PTHR42702:SF1">
    <property type="entry name" value="REGULATORY PROTEIN FOR BETA-LACTAMASE"/>
    <property type="match status" value="1"/>
</dbReference>
<dbReference type="Pfam" id="PF03819">
    <property type="entry name" value="MazG"/>
    <property type="match status" value="1"/>
</dbReference>
<dbReference type="CDD" id="cd11535">
    <property type="entry name" value="NTP-PPase_SsMazG"/>
    <property type="match status" value="1"/>
</dbReference>
<comment type="caution">
    <text evidence="2">The sequence shown here is derived from an EMBL/GenBank/DDBJ whole genome shotgun (WGS) entry which is preliminary data.</text>
</comment>
<protein>
    <recommendedName>
        <fullName evidence="1">NTP pyrophosphohydrolase MazG-like domain-containing protein</fullName>
    </recommendedName>
</protein>